<protein>
    <submittedName>
        <fullName evidence="1">Uncharacterized protein</fullName>
    </submittedName>
</protein>
<sequence length="179" mass="20463">MSKKLIHIPSSVNFNFHDHDRAEARIGNRFMYTIGIYLLYPGRWEVCLIDKHGRQLYSIQLNQRPTSFIIRSRLTLLSGTALYTWRLTDLGEGSTATQETSKAEAKASPKDKNLGKYILWCPESSRPPRVVVETAEKAEQIAAEMAERHGGRFYWALLSGITEKKKKVVTTYETVTQKL</sequence>
<dbReference type="EMBL" id="OQ829281">
    <property type="protein sequence ID" value="WHS68337.1"/>
    <property type="molecule type" value="Genomic_DNA"/>
</dbReference>
<name>A0AAF0KZI9_9CAUD</name>
<accession>A0AAF0KZI9</accession>
<evidence type="ECO:0000313" key="2">
    <source>
        <dbReference type="Proteomes" id="UP001223176"/>
    </source>
</evidence>
<organism evidence="1 2">
    <name type="scientific">phage PKM.Lu.22.1</name>
    <dbReference type="NCBI Taxonomy" id="3049197"/>
    <lineage>
        <taxon>Viruses</taxon>
        <taxon>Duplodnaviria</taxon>
        <taxon>Heunggongvirae</taxon>
        <taxon>Uroviricota</taxon>
        <taxon>Caudoviricetes</taxon>
        <taxon>Grimontviridae</taxon>
    </lineage>
</organism>
<reference evidence="1" key="1">
    <citation type="submission" date="2023-04" db="EMBL/GenBank/DDBJ databases">
        <title>Isolation and Characterization of Novel Plasmid-specific Phages Infecting Bacteria Carrying Diverse Conjugative Plasmids.</title>
        <authorList>
            <person name="Parra B."/>
            <person name="Cockx B."/>
            <person name="Lutz V.T."/>
            <person name="Bronsted L."/>
            <person name="Smets B.F."/>
            <person name="Dechesne A."/>
        </authorList>
    </citation>
    <scope>NUCLEOTIDE SEQUENCE</scope>
</reference>
<evidence type="ECO:0000313" key="1">
    <source>
        <dbReference type="EMBL" id="WHS68337.1"/>
    </source>
</evidence>
<proteinExistence type="predicted"/>
<keyword evidence="2" id="KW-1185">Reference proteome</keyword>
<dbReference type="Proteomes" id="UP001223176">
    <property type="component" value="Segment"/>
</dbReference>